<dbReference type="Proteomes" id="UP001523262">
    <property type="component" value="Unassembled WGS sequence"/>
</dbReference>
<evidence type="ECO:0000313" key="2">
    <source>
        <dbReference type="EMBL" id="MCM2535789.1"/>
    </source>
</evidence>
<dbReference type="Pfam" id="PF08378">
    <property type="entry name" value="NERD"/>
    <property type="match status" value="1"/>
</dbReference>
<organism evidence="2 3">
    <name type="scientific">Neobacillus pocheonensis</name>
    <dbReference type="NCBI Taxonomy" id="363869"/>
    <lineage>
        <taxon>Bacteria</taxon>
        <taxon>Bacillati</taxon>
        <taxon>Bacillota</taxon>
        <taxon>Bacilli</taxon>
        <taxon>Bacillales</taxon>
        <taxon>Bacillaceae</taxon>
        <taxon>Neobacillus</taxon>
    </lineage>
</organism>
<accession>A0ABT0WI82</accession>
<feature type="domain" description="NERD" evidence="1">
    <location>
        <begin position="37"/>
        <end position="150"/>
    </location>
</feature>
<gene>
    <name evidence="2" type="ORF">NDK43_30310</name>
</gene>
<name>A0ABT0WI82_9BACI</name>
<dbReference type="InterPro" id="IPR011528">
    <property type="entry name" value="NERD"/>
</dbReference>
<proteinExistence type="predicted"/>
<dbReference type="PROSITE" id="PS50965">
    <property type="entry name" value="NERD"/>
    <property type="match status" value="1"/>
</dbReference>
<evidence type="ECO:0000313" key="3">
    <source>
        <dbReference type="Proteomes" id="UP001523262"/>
    </source>
</evidence>
<dbReference type="EMBL" id="JAMQCR010000003">
    <property type="protein sequence ID" value="MCM2535789.1"/>
    <property type="molecule type" value="Genomic_DNA"/>
</dbReference>
<sequence length="301" mass="35396">MPFKARTESIELKILRILDLQMNLTVDEQKYYLNLEKGFEGEVQFDLLTEKLQGECFILNDLLLEINNTKFQIDTLIIYQETIYLFEVKNYKGDFCYEPDSFRTIYGKEIKNPLDQLKRSKSLLRQLIQNLGYNLPIEAYVVFINPEFTLYQAPQDQPFIFPTQLNRFMKKLDMTPSKLNRKHKKLADQLVSLHISESPCTGLPTYEYKQLKKGLTCKVCHSFSMSVQGKKLVCDVCGCEEEVESAFLRSVEEFKLLFPDQKITTNVIHDWCKVIKSKKRISRILGKNFKMKGVRQWAFYE</sequence>
<comment type="caution">
    <text evidence="2">The sequence shown here is derived from an EMBL/GenBank/DDBJ whole genome shotgun (WGS) entry which is preliminary data.</text>
</comment>
<evidence type="ECO:0000259" key="1">
    <source>
        <dbReference type="PROSITE" id="PS50965"/>
    </source>
</evidence>
<keyword evidence="3" id="KW-1185">Reference proteome</keyword>
<protein>
    <submittedName>
        <fullName evidence="2">NERD domain-containing protein</fullName>
    </submittedName>
</protein>
<reference evidence="2 3" key="1">
    <citation type="submission" date="2022-06" db="EMBL/GenBank/DDBJ databases">
        <authorList>
            <person name="Jeon C.O."/>
        </authorList>
    </citation>
    <scope>NUCLEOTIDE SEQUENCE [LARGE SCALE GENOMIC DNA]</scope>
    <source>
        <strain evidence="2 3">KCTC 13943</strain>
    </source>
</reference>